<proteinExistence type="predicted"/>
<dbReference type="PANTHER" id="PTHR10359">
    <property type="entry name" value="A/G-SPECIFIC ADENINE GLYCOSYLASE/ENDONUCLEASE III"/>
    <property type="match status" value="1"/>
</dbReference>
<keyword evidence="6" id="KW-0378">Hydrolase</keyword>
<dbReference type="GO" id="GO:0051539">
    <property type="term" value="F:4 iron, 4 sulfur cluster binding"/>
    <property type="evidence" value="ECO:0007669"/>
    <property type="project" value="UniProtKB-KW"/>
</dbReference>
<dbReference type="InterPro" id="IPR003265">
    <property type="entry name" value="HhH-GPD_domain"/>
</dbReference>
<dbReference type="Proteomes" id="UP000235653">
    <property type="component" value="Unassembled WGS sequence"/>
</dbReference>
<evidence type="ECO:0000259" key="5">
    <source>
        <dbReference type="SMART" id="SM00478"/>
    </source>
</evidence>
<dbReference type="RefSeq" id="WP_102331123.1">
    <property type="nucleotide sequence ID" value="NZ_CP110635.1"/>
</dbReference>
<evidence type="ECO:0000256" key="3">
    <source>
        <dbReference type="ARBA" id="ARBA00023004"/>
    </source>
</evidence>
<dbReference type="PANTHER" id="PTHR10359:SF19">
    <property type="entry name" value="DNA REPAIR GLYCOSYLASE MJ1434-RELATED"/>
    <property type="match status" value="1"/>
</dbReference>
<keyword evidence="2" id="KW-0479">Metal-binding</keyword>
<evidence type="ECO:0000256" key="4">
    <source>
        <dbReference type="ARBA" id="ARBA00023014"/>
    </source>
</evidence>
<sequence length="233" mass="26240">MTGKPELRRELIGIHNKLLACYGVQHWWPGETPFEIMVGAILTQSAAWGNVEKAITNLKSAGKLSPSAIRDMPMVDLAKMVYPSGYYNAKARKLKALAEWLGKYKDDLSRLDRSPTVDLRQELLEIYGVGPETSDAILLYVFKRPVFVIDAYTRRLFRRLGVEPPVDNYDGWQALFMDNLPHEFELFAEYHALIVKHGKDICRKSPQCTECCLSNECSGKPSATKPVHLGGPT</sequence>
<protein>
    <submittedName>
        <fullName evidence="6">Endonuclease III domain-containing protein</fullName>
    </submittedName>
</protein>
<reference evidence="6 7" key="1">
    <citation type="journal article" date="2017" name="ISME J.">
        <title>Grape pomace compost harbors organohalide-respiring Dehalogenimonas species with novel reductive dehalogenase genes.</title>
        <authorList>
            <person name="Yang Y."/>
            <person name="Higgins S.A."/>
            <person name="Yan J."/>
            <person name="Simsir B."/>
            <person name="Chourey K."/>
            <person name="Iyer R."/>
            <person name="Hettich R.L."/>
            <person name="Baldwin B."/>
            <person name="Ogles D.M."/>
            <person name="Loffler F.E."/>
        </authorList>
    </citation>
    <scope>NUCLEOTIDE SEQUENCE [LARGE SCALE GENOMIC DNA]</scope>
    <source>
        <strain evidence="6 7">GP</strain>
    </source>
</reference>
<dbReference type="PIRSF" id="PIRSF001435">
    <property type="entry name" value="Nth"/>
    <property type="match status" value="1"/>
</dbReference>
<evidence type="ECO:0000256" key="1">
    <source>
        <dbReference type="ARBA" id="ARBA00022485"/>
    </source>
</evidence>
<evidence type="ECO:0000313" key="6">
    <source>
        <dbReference type="EMBL" id="PPD58114.1"/>
    </source>
</evidence>
<dbReference type="InterPro" id="IPR023170">
    <property type="entry name" value="HhH_base_excis_C"/>
</dbReference>
<evidence type="ECO:0000256" key="2">
    <source>
        <dbReference type="ARBA" id="ARBA00022723"/>
    </source>
</evidence>
<keyword evidence="4" id="KW-0411">Iron-sulfur</keyword>
<dbReference type="GO" id="GO:0046872">
    <property type="term" value="F:metal ion binding"/>
    <property type="evidence" value="ECO:0007669"/>
    <property type="project" value="UniProtKB-KW"/>
</dbReference>
<dbReference type="CDD" id="cd00056">
    <property type="entry name" value="ENDO3c"/>
    <property type="match status" value="1"/>
</dbReference>
<dbReference type="Gene3D" id="1.10.1670.10">
    <property type="entry name" value="Helix-hairpin-Helix base-excision DNA repair enzymes (C-terminal)"/>
    <property type="match status" value="1"/>
</dbReference>
<dbReference type="OrthoDB" id="9802365at2"/>
<organism evidence="6 7">
    <name type="scientific">Dehalogenimonas etheniformans</name>
    <dbReference type="NCBI Taxonomy" id="1536648"/>
    <lineage>
        <taxon>Bacteria</taxon>
        <taxon>Bacillati</taxon>
        <taxon>Chloroflexota</taxon>
        <taxon>Dehalococcoidia</taxon>
        <taxon>Dehalococcoidales</taxon>
        <taxon>Dehalococcoidaceae</taxon>
        <taxon>Dehalogenimonas</taxon>
    </lineage>
</organism>
<dbReference type="AlphaFoldDB" id="A0A2P5P751"/>
<keyword evidence="6" id="KW-0255">Endonuclease</keyword>
<dbReference type="SUPFAM" id="SSF48150">
    <property type="entry name" value="DNA-glycosylase"/>
    <property type="match status" value="1"/>
</dbReference>
<keyword evidence="1" id="KW-0004">4Fe-4S</keyword>
<evidence type="ECO:0000313" key="7">
    <source>
        <dbReference type="Proteomes" id="UP000235653"/>
    </source>
</evidence>
<dbReference type="EMBL" id="JQAN02000009">
    <property type="protein sequence ID" value="PPD58114.1"/>
    <property type="molecule type" value="Genomic_DNA"/>
</dbReference>
<dbReference type="InterPro" id="IPR011257">
    <property type="entry name" value="DNA_glycosylase"/>
</dbReference>
<dbReference type="SMART" id="SM00478">
    <property type="entry name" value="ENDO3c"/>
    <property type="match status" value="1"/>
</dbReference>
<keyword evidence="7" id="KW-1185">Reference proteome</keyword>
<name>A0A2P5P751_9CHLR</name>
<feature type="domain" description="HhH-GPD" evidence="5">
    <location>
        <begin position="42"/>
        <end position="200"/>
    </location>
</feature>
<keyword evidence="3" id="KW-0408">Iron</keyword>
<dbReference type="Pfam" id="PF00730">
    <property type="entry name" value="HhH-GPD"/>
    <property type="match status" value="1"/>
</dbReference>
<dbReference type="GO" id="GO:0006284">
    <property type="term" value="P:base-excision repair"/>
    <property type="evidence" value="ECO:0007669"/>
    <property type="project" value="InterPro"/>
</dbReference>
<keyword evidence="6" id="KW-0540">Nuclease</keyword>
<dbReference type="GO" id="GO:0004519">
    <property type="term" value="F:endonuclease activity"/>
    <property type="evidence" value="ECO:0007669"/>
    <property type="project" value="UniProtKB-KW"/>
</dbReference>
<dbReference type="Gene3D" id="1.10.340.30">
    <property type="entry name" value="Hypothetical protein, domain 2"/>
    <property type="match status" value="1"/>
</dbReference>
<gene>
    <name evidence="6" type="ORF">JP09_004785</name>
</gene>
<comment type="caution">
    <text evidence="6">The sequence shown here is derived from an EMBL/GenBank/DDBJ whole genome shotgun (WGS) entry which is preliminary data.</text>
</comment>
<accession>A0A2P5P751</accession>